<keyword evidence="4 9" id="KW-0812">Transmembrane</keyword>
<evidence type="ECO:0000256" key="8">
    <source>
        <dbReference type="ARBA" id="ARBA00023180"/>
    </source>
</evidence>
<keyword evidence="8 9" id="KW-0325">Glycoprotein</keyword>
<dbReference type="Proteomes" id="UP001642483">
    <property type="component" value="Unassembled WGS sequence"/>
</dbReference>
<dbReference type="PANTHER" id="PTHR12137">
    <property type="entry name" value="CARBOHYDRATE SULFOTRANSFERASE"/>
    <property type="match status" value="1"/>
</dbReference>
<dbReference type="Pfam" id="PF03567">
    <property type="entry name" value="Sulfotransfer_2"/>
    <property type="match status" value="1"/>
</dbReference>
<evidence type="ECO:0000256" key="2">
    <source>
        <dbReference type="ARBA" id="ARBA00006339"/>
    </source>
</evidence>
<evidence type="ECO:0000256" key="9">
    <source>
        <dbReference type="RuleBase" id="RU364020"/>
    </source>
</evidence>
<evidence type="ECO:0000256" key="5">
    <source>
        <dbReference type="ARBA" id="ARBA00022989"/>
    </source>
</evidence>
<comment type="similarity">
    <text evidence="2 9">Belongs to the sulfotransferase 2 family.</text>
</comment>
<dbReference type="EC" id="2.8.2.-" evidence="9"/>
<evidence type="ECO:0000256" key="4">
    <source>
        <dbReference type="ARBA" id="ARBA00022692"/>
    </source>
</evidence>
<dbReference type="PANTHER" id="PTHR12137:SF33">
    <property type="entry name" value="CARBOHYDRATE SULFOTRANSFERASE 14"/>
    <property type="match status" value="1"/>
</dbReference>
<protein>
    <recommendedName>
        <fullName evidence="9">Carbohydrate sulfotransferase</fullName>
        <ecNumber evidence="9">2.8.2.-</ecNumber>
    </recommendedName>
</protein>
<dbReference type="EMBL" id="CAWYQH010000035">
    <property type="protein sequence ID" value="CAK8676935.1"/>
    <property type="molecule type" value="Genomic_DNA"/>
</dbReference>
<evidence type="ECO:0000256" key="3">
    <source>
        <dbReference type="ARBA" id="ARBA00022679"/>
    </source>
</evidence>
<accession>A0ABP0FEQ8</accession>
<keyword evidence="9" id="KW-0119">Carbohydrate metabolism</keyword>
<evidence type="ECO:0000256" key="1">
    <source>
        <dbReference type="ARBA" id="ARBA00004323"/>
    </source>
</evidence>
<keyword evidence="11" id="KW-1185">Reference proteome</keyword>
<evidence type="ECO:0000256" key="7">
    <source>
        <dbReference type="ARBA" id="ARBA00023136"/>
    </source>
</evidence>
<gene>
    <name evidence="10" type="ORF">CVLEPA_LOCUS6354</name>
</gene>
<sequence length="360" mass="42600">MRRYQKYFIILFIVPLPLFVFWAKRNSQCCLFQNSNTAITSKAVQDDDDNDLNLFYSEETDSIEQQIVLENNGPKLTHEAAETSVEKTCRNNPSLPTSLKQLSTKQRYILLSHLMVNDEYKFIYCYTPKVACSNWKKVVKRLYGTLRDEDLKNMDHKHGFKYLADYSDKEIEERLRTYYKFMFVRNPTERALSVYRNKFNEIESFYKVYGAKIMQLYHKESPTYKGKVPGDDVAFADFLRYIATGVNAESMNEHYMPMNLLCQPCVTKYSFIGIYENIDEDSKAVLEAIKAPEDVNFPERQGWYKPTTNSYMQYYFSLISTPLLKSFVEKYILDYEMFSFPQPYFVESNSTYENHEFHLL</sequence>
<reference evidence="10 11" key="1">
    <citation type="submission" date="2024-02" db="EMBL/GenBank/DDBJ databases">
        <authorList>
            <person name="Daric V."/>
            <person name="Darras S."/>
        </authorList>
    </citation>
    <scope>NUCLEOTIDE SEQUENCE [LARGE SCALE GENOMIC DNA]</scope>
</reference>
<keyword evidence="9" id="KW-0735">Signal-anchor</keyword>
<keyword evidence="5 9" id="KW-1133">Transmembrane helix</keyword>
<evidence type="ECO:0000313" key="11">
    <source>
        <dbReference type="Proteomes" id="UP001642483"/>
    </source>
</evidence>
<keyword evidence="6 9" id="KW-0333">Golgi apparatus</keyword>
<dbReference type="InterPro" id="IPR018011">
    <property type="entry name" value="Carb_sulfotrans_8-10"/>
</dbReference>
<evidence type="ECO:0000313" key="10">
    <source>
        <dbReference type="EMBL" id="CAK8676935.1"/>
    </source>
</evidence>
<dbReference type="InterPro" id="IPR005331">
    <property type="entry name" value="Sulfotransferase"/>
</dbReference>
<organism evidence="10 11">
    <name type="scientific">Clavelina lepadiformis</name>
    <name type="common">Light-bulb sea squirt</name>
    <name type="synonym">Ascidia lepadiformis</name>
    <dbReference type="NCBI Taxonomy" id="159417"/>
    <lineage>
        <taxon>Eukaryota</taxon>
        <taxon>Metazoa</taxon>
        <taxon>Chordata</taxon>
        <taxon>Tunicata</taxon>
        <taxon>Ascidiacea</taxon>
        <taxon>Aplousobranchia</taxon>
        <taxon>Clavelinidae</taxon>
        <taxon>Clavelina</taxon>
    </lineage>
</organism>
<keyword evidence="7 9" id="KW-0472">Membrane</keyword>
<evidence type="ECO:0000256" key="6">
    <source>
        <dbReference type="ARBA" id="ARBA00023034"/>
    </source>
</evidence>
<feature type="transmembrane region" description="Helical" evidence="9">
    <location>
        <begin position="7"/>
        <end position="23"/>
    </location>
</feature>
<name>A0ABP0FEQ8_CLALP</name>
<comment type="caution">
    <text evidence="10">The sequence shown here is derived from an EMBL/GenBank/DDBJ whole genome shotgun (WGS) entry which is preliminary data.</text>
</comment>
<keyword evidence="3 9" id="KW-0808">Transferase</keyword>
<comment type="subcellular location">
    <subcellularLocation>
        <location evidence="1 9">Golgi apparatus membrane</location>
        <topology evidence="1 9">Single-pass type II membrane protein</topology>
    </subcellularLocation>
</comment>
<proteinExistence type="inferred from homology"/>